<dbReference type="Pfam" id="PF25099">
    <property type="entry name" value="GOLD_PATL1_C"/>
    <property type="match status" value="1"/>
</dbReference>
<dbReference type="InterPro" id="IPR044834">
    <property type="entry name" value="PATL"/>
</dbReference>
<organism evidence="6 7">
    <name type="scientific">Saponaria officinalis</name>
    <name type="common">Common soapwort</name>
    <name type="synonym">Lychnis saponaria</name>
    <dbReference type="NCBI Taxonomy" id="3572"/>
    <lineage>
        <taxon>Eukaryota</taxon>
        <taxon>Viridiplantae</taxon>
        <taxon>Streptophyta</taxon>
        <taxon>Embryophyta</taxon>
        <taxon>Tracheophyta</taxon>
        <taxon>Spermatophyta</taxon>
        <taxon>Magnoliopsida</taxon>
        <taxon>eudicotyledons</taxon>
        <taxon>Gunneridae</taxon>
        <taxon>Pentapetalae</taxon>
        <taxon>Caryophyllales</taxon>
        <taxon>Caryophyllaceae</taxon>
        <taxon>Caryophylleae</taxon>
        <taxon>Saponaria</taxon>
    </lineage>
</organism>
<dbReference type="InterPro" id="IPR036865">
    <property type="entry name" value="CRAL-TRIO_dom_sf"/>
</dbReference>
<dbReference type="Gene3D" id="2.60.120.680">
    <property type="entry name" value="GOLD domain"/>
    <property type="match status" value="1"/>
</dbReference>
<gene>
    <name evidence="6" type="ORF">RND81_14G152200</name>
</gene>
<dbReference type="EMBL" id="JBDFQZ010000014">
    <property type="protein sequence ID" value="KAK9665998.1"/>
    <property type="molecule type" value="Genomic_DNA"/>
</dbReference>
<dbReference type="InterPro" id="IPR056794">
    <property type="entry name" value="PATL1-6_C_GOLD"/>
</dbReference>
<reference evidence="6" key="1">
    <citation type="submission" date="2024-03" db="EMBL/GenBank/DDBJ databases">
        <title>WGS assembly of Saponaria officinalis var. Norfolk2.</title>
        <authorList>
            <person name="Jenkins J."/>
            <person name="Shu S."/>
            <person name="Grimwood J."/>
            <person name="Barry K."/>
            <person name="Goodstein D."/>
            <person name="Schmutz J."/>
            <person name="Leebens-Mack J."/>
            <person name="Osbourn A."/>
        </authorList>
    </citation>
    <scope>NUCLEOTIDE SEQUENCE [LARGE SCALE GENOMIC DNA]</scope>
    <source>
        <strain evidence="6">JIC</strain>
    </source>
</reference>
<dbReference type="PRINTS" id="PR00180">
    <property type="entry name" value="CRETINALDHBP"/>
</dbReference>
<feature type="domain" description="CRAL-TRIO" evidence="5">
    <location>
        <begin position="174"/>
        <end position="349"/>
    </location>
</feature>
<evidence type="ECO:0000256" key="1">
    <source>
        <dbReference type="ARBA" id="ARBA00004370"/>
    </source>
</evidence>
<name>A0AAW1GSU3_SAPOF</name>
<accession>A0AAW1GSU3</accession>
<dbReference type="AlphaFoldDB" id="A0AAW1GSU3"/>
<dbReference type="Gene3D" id="1.10.8.20">
    <property type="entry name" value="N-terminal domain of phosphatidylinositol transfer protein sec14p"/>
    <property type="match status" value="1"/>
</dbReference>
<dbReference type="PANTHER" id="PTHR45932:SF2">
    <property type="entry name" value="PATELLIN-4"/>
    <property type="match status" value="1"/>
</dbReference>
<dbReference type="GO" id="GO:0016020">
    <property type="term" value="C:membrane"/>
    <property type="evidence" value="ECO:0007669"/>
    <property type="project" value="UniProtKB-SubCell"/>
</dbReference>
<dbReference type="PROSITE" id="PS50191">
    <property type="entry name" value="CRAL_TRIO"/>
    <property type="match status" value="1"/>
</dbReference>
<dbReference type="PANTHER" id="PTHR45932">
    <property type="entry name" value="PATELLIN-1"/>
    <property type="match status" value="1"/>
</dbReference>
<evidence type="ECO:0000313" key="7">
    <source>
        <dbReference type="Proteomes" id="UP001443914"/>
    </source>
</evidence>
<dbReference type="Pfam" id="PF03765">
    <property type="entry name" value="CRAL_TRIO_N"/>
    <property type="match status" value="1"/>
</dbReference>
<keyword evidence="2" id="KW-0813">Transport</keyword>
<dbReference type="Proteomes" id="UP001443914">
    <property type="component" value="Unassembled WGS sequence"/>
</dbReference>
<dbReference type="SUPFAM" id="SSF46938">
    <property type="entry name" value="CRAL/TRIO N-terminal domain"/>
    <property type="match status" value="1"/>
</dbReference>
<dbReference type="InterPro" id="IPR011074">
    <property type="entry name" value="CRAL/TRIO_N_dom"/>
</dbReference>
<dbReference type="SMART" id="SM01100">
    <property type="entry name" value="CRAL_TRIO_N"/>
    <property type="match status" value="1"/>
</dbReference>
<keyword evidence="7" id="KW-1185">Reference proteome</keyword>
<dbReference type="SUPFAM" id="SSF52087">
    <property type="entry name" value="CRAL/TRIO domain"/>
    <property type="match status" value="1"/>
</dbReference>
<comment type="caution">
    <text evidence="6">The sequence shown here is derived from an EMBL/GenBank/DDBJ whole genome shotgun (WGS) entry which is preliminary data.</text>
</comment>
<evidence type="ECO:0000256" key="4">
    <source>
        <dbReference type="SAM" id="MobiDB-lite"/>
    </source>
</evidence>
<dbReference type="CDD" id="cd00170">
    <property type="entry name" value="SEC14"/>
    <property type="match status" value="1"/>
</dbReference>
<dbReference type="SMART" id="SM00516">
    <property type="entry name" value="SEC14"/>
    <property type="match status" value="1"/>
</dbReference>
<evidence type="ECO:0000313" key="6">
    <source>
        <dbReference type="EMBL" id="KAK9665998.1"/>
    </source>
</evidence>
<evidence type="ECO:0000256" key="2">
    <source>
        <dbReference type="ARBA" id="ARBA00022448"/>
    </source>
</evidence>
<dbReference type="Gene3D" id="3.40.525.10">
    <property type="entry name" value="CRAL-TRIO lipid binding domain"/>
    <property type="match status" value="1"/>
</dbReference>
<proteinExistence type="predicted"/>
<keyword evidence="3" id="KW-0472">Membrane</keyword>
<comment type="subcellular location">
    <subcellularLocation>
        <location evidence="1">Membrane</location>
    </subcellularLocation>
</comment>
<evidence type="ECO:0000256" key="3">
    <source>
        <dbReference type="ARBA" id="ARBA00023136"/>
    </source>
</evidence>
<feature type="region of interest" description="Disordered" evidence="4">
    <location>
        <begin position="1"/>
        <end position="54"/>
    </location>
</feature>
<evidence type="ECO:0000259" key="5">
    <source>
        <dbReference type="PROSITE" id="PS50191"/>
    </source>
</evidence>
<sequence>MTVEATIEETQKQEDIVSEENAQMIPENEENVSEKTRNEDDELKPVLVEKSSSYREESNFLSDLKENERKALSELKSMLEEAILGKTLLVDSQSGENSEEKPVNEDEIDGKIVENDQNVSIWGVPLLPSKCSEGTDVILLKFLRAREFKPNDAFEMLKKTLIWREKFKVGSNSDEELTASLANAAYMKGIDRENHPVCYNNLGVFGNESLYQKTFGNDEKRDRFLRWRIELMEKGIEKLDFRASGVTSILQIYDLKNCPGPSKKEIRTATFKAISLLQDNYPELVAKNVLINVPFWYYAFYSLISPFLTQRSKSKFVVARPAKVTETLLNYIPFEEIPIQYGGLKRENDLEFGGEENGSVSEIVLKPGSVETIEIPALEVGKTLIWDFAVLGVEVSYKEEFIPTDEGSYTIIIQKDKKMESLDKPVRNSFRNNEVGKVVITINNQSKKKKRAFYRYKN</sequence>
<protein>
    <recommendedName>
        <fullName evidence="5">CRAL-TRIO domain-containing protein</fullName>
    </recommendedName>
</protein>
<dbReference type="InterPro" id="IPR036273">
    <property type="entry name" value="CRAL/TRIO_N_dom_sf"/>
</dbReference>
<dbReference type="GO" id="GO:0008289">
    <property type="term" value="F:lipid binding"/>
    <property type="evidence" value="ECO:0007669"/>
    <property type="project" value="InterPro"/>
</dbReference>
<dbReference type="InterPro" id="IPR001251">
    <property type="entry name" value="CRAL-TRIO_dom"/>
</dbReference>
<dbReference type="Pfam" id="PF00650">
    <property type="entry name" value="CRAL_TRIO"/>
    <property type="match status" value="1"/>
</dbReference>